<sequence>MAIYGINMSDTLSVAGNFSVIDTHNDISYVEGENLNTPFFEAELPQEIIEKRNNILIEARKKKEAEFNLYCDNLLTSFSSSALGDTYYYDSGLEDQLNLIALVVAGIDGYFRCYRKDEPKQNIPHTKEQLKQVFQDGLAYKAKTIAICGALKAYLLTLSDVAEIESVSWEDYEKLQGNSL</sequence>
<dbReference type="RefSeq" id="WP_052096641.1">
    <property type="nucleotide sequence ID" value="NZ_FZNG01000010.1"/>
</dbReference>
<accession>A0A4U8S645</accession>
<dbReference type="Proteomes" id="UP000029878">
    <property type="component" value="Unassembled WGS sequence"/>
</dbReference>
<organism evidence="1 2">
    <name type="scientific">Helicobacter trogontum</name>
    <dbReference type="NCBI Taxonomy" id="50960"/>
    <lineage>
        <taxon>Bacteria</taxon>
        <taxon>Pseudomonadati</taxon>
        <taxon>Campylobacterota</taxon>
        <taxon>Epsilonproteobacteria</taxon>
        <taxon>Campylobacterales</taxon>
        <taxon>Helicobacteraceae</taxon>
        <taxon>Helicobacter</taxon>
    </lineage>
</organism>
<evidence type="ECO:0008006" key="3">
    <source>
        <dbReference type="Google" id="ProtNLM"/>
    </source>
</evidence>
<dbReference type="EMBL" id="JRPL02000025">
    <property type="protein sequence ID" value="TLD81309.1"/>
    <property type="molecule type" value="Genomic_DNA"/>
</dbReference>
<comment type="caution">
    <text evidence="1">The sequence shown here is derived from an EMBL/GenBank/DDBJ whole genome shotgun (WGS) entry which is preliminary data.</text>
</comment>
<proteinExistence type="predicted"/>
<gene>
    <name evidence="1" type="ORF">LS81_008705</name>
</gene>
<dbReference type="OrthoDB" id="5326111at2"/>
<protein>
    <recommendedName>
        <fullName evidence="3">DUF4376 domain-containing protein</fullName>
    </recommendedName>
</protein>
<evidence type="ECO:0000313" key="2">
    <source>
        <dbReference type="Proteomes" id="UP000029878"/>
    </source>
</evidence>
<reference evidence="1 2" key="1">
    <citation type="journal article" date="2014" name="Genome Announc.">
        <title>Draft genome sequences of eight enterohepatic helicobacter species isolated from both laboratory and wild rodents.</title>
        <authorList>
            <person name="Sheh A."/>
            <person name="Shen Z."/>
            <person name="Fox J.G."/>
        </authorList>
    </citation>
    <scope>NUCLEOTIDE SEQUENCE [LARGE SCALE GENOMIC DNA]</scope>
    <source>
        <strain evidence="1 2">ATCC 700114</strain>
    </source>
</reference>
<name>A0A4U8S645_9HELI</name>
<dbReference type="AlphaFoldDB" id="A0A4U8S645"/>
<evidence type="ECO:0000313" key="1">
    <source>
        <dbReference type="EMBL" id="TLD81309.1"/>
    </source>
</evidence>